<evidence type="ECO:0000256" key="5">
    <source>
        <dbReference type="ARBA" id="ARBA00023136"/>
    </source>
</evidence>
<dbReference type="InterPro" id="IPR044878">
    <property type="entry name" value="UbiA_sf"/>
</dbReference>
<protein>
    <submittedName>
        <fullName evidence="8">Bacteriochlorophyll/chlorophyll synthetase</fullName>
    </submittedName>
</protein>
<evidence type="ECO:0000256" key="7">
    <source>
        <dbReference type="SAM" id="Phobius"/>
    </source>
</evidence>
<evidence type="ECO:0000256" key="3">
    <source>
        <dbReference type="ARBA" id="ARBA00022692"/>
    </source>
</evidence>
<dbReference type="GO" id="GO:0016765">
    <property type="term" value="F:transferase activity, transferring alkyl or aryl (other than methyl) groups"/>
    <property type="evidence" value="ECO:0007669"/>
    <property type="project" value="InterPro"/>
</dbReference>
<dbReference type="STRING" id="765912.Thimo_0921"/>
<proteinExistence type="predicted"/>
<gene>
    <name evidence="8" type="ORF">Thimo_0921</name>
</gene>
<accession>L0GUS0</accession>
<dbReference type="InterPro" id="IPR000537">
    <property type="entry name" value="UbiA_prenyltransferase"/>
</dbReference>
<dbReference type="KEGG" id="tmb:Thimo_0921"/>
<dbReference type="PANTHER" id="PTHR42723:SF1">
    <property type="entry name" value="CHLOROPHYLL SYNTHASE, CHLOROPLASTIC"/>
    <property type="match status" value="1"/>
</dbReference>
<feature type="transmembrane region" description="Helical" evidence="7">
    <location>
        <begin position="293"/>
        <end position="311"/>
    </location>
</feature>
<evidence type="ECO:0000256" key="4">
    <source>
        <dbReference type="ARBA" id="ARBA00022989"/>
    </source>
</evidence>
<keyword evidence="4 7" id="KW-1133">Transmembrane helix</keyword>
<name>L0GUS0_9GAMM</name>
<evidence type="ECO:0000313" key="8">
    <source>
        <dbReference type="EMBL" id="AGA89751.1"/>
    </source>
</evidence>
<dbReference type="GO" id="GO:0016020">
    <property type="term" value="C:membrane"/>
    <property type="evidence" value="ECO:0007669"/>
    <property type="project" value="UniProtKB-SubCell"/>
</dbReference>
<evidence type="ECO:0000256" key="6">
    <source>
        <dbReference type="ARBA" id="ARBA00023171"/>
    </source>
</evidence>
<dbReference type="eggNOG" id="COG0382">
    <property type="taxonomic scope" value="Bacteria"/>
</dbReference>
<feature type="transmembrane region" description="Helical" evidence="7">
    <location>
        <begin position="320"/>
        <end position="340"/>
    </location>
</feature>
<dbReference type="NCBIfam" id="NF005742">
    <property type="entry name" value="PRK07566.1"/>
    <property type="match status" value="1"/>
</dbReference>
<dbReference type="InterPro" id="IPR006372">
    <property type="entry name" value="Chl_synth"/>
</dbReference>
<keyword evidence="3 7" id="KW-0812">Transmembrane</keyword>
<sequence>MLQSKKNVNKLVEVVFQANPRGWPARRKTKLTLEGETGNFRRMTDSIAKPATQARLPSPAVIAEVLHPVTWFPPMWAFACGMVASGVPLDGRWWLVLVGVILAGPLACGTSQVVNDWFDRHVDAINEPDRPIPSGRIPGQWGLYLAILFSLLTLAVSAFLGPWVLGATAVGVVLAWAYSAPPLRLKRNGWWGNTAVGFSYEGLAWVTGSALMLGGAMPSWQSLVLAGLYSVGAHGIMTLNDFKSVEGDRQLGLRSLPVQLGVARAARLACWVMAVPQVVVIALLVAWGHPWHAAGVAAVLAAQVVLMLRLLERPRELAPWYNATGITLYVSGMMISAWALRMAASAA</sequence>
<dbReference type="Pfam" id="PF01040">
    <property type="entry name" value="UbiA"/>
    <property type="match status" value="1"/>
</dbReference>
<evidence type="ECO:0000256" key="2">
    <source>
        <dbReference type="ARBA" id="ARBA00022475"/>
    </source>
</evidence>
<dbReference type="InterPro" id="IPR050475">
    <property type="entry name" value="Prenyltransferase_related"/>
</dbReference>
<feature type="transmembrane region" description="Helical" evidence="7">
    <location>
        <begin position="93"/>
        <end position="114"/>
    </location>
</feature>
<dbReference type="AlphaFoldDB" id="L0GUS0"/>
<keyword evidence="2" id="KW-1003">Cell membrane</keyword>
<reference evidence="8 9" key="1">
    <citation type="submission" date="2011-09" db="EMBL/GenBank/DDBJ databases">
        <title>Complete sequence of chromosome of Thioflavicoccus mobilis 8321.</title>
        <authorList>
            <consortium name="US DOE Joint Genome Institute"/>
            <person name="Lucas S."/>
            <person name="Han J."/>
            <person name="Lapidus A."/>
            <person name="Cheng J.-F."/>
            <person name="Goodwin L."/>
            <person name="Pitluck S."/>
            <person name="Peters L."/>
            <person name="Ovchinnikova G."/>
            <person name="Lu M."/>
            <person name="Detter J.C."/>
            <person name="Han C."/>
            <person name="Tapia R."/>
            <person name="Land M."/>
            <person name="Hauser L."/>
            <person name="Kyrpides N."/>
            <person name="Ivanova N."/>
            <person name="Pagani I."/>
            <person name="Vogl K."/>
            <person name="Liu Z."/>
            <person name="Imhoff J."/>
            <person name="Thiel V."/>
            <person name="Frigaard N.-U."/>
            <person name="Bryant D."/>
            <person name="Woyke T."/>
        </authorList>
    </citation>
    <scope>NUCLEOTIDE SEQUENCE [LARGE SCALE GENOMIC DNA]</scope>
    <source>
        <strain evidence="8 9">8321</strain>
    </source>
</reference>
<dbReference type="EMBL" id="CP003051">
    <property type="protein sequence ID" value="AGA89751.1"/>
    <property type="molecule type" value="Genomic_DNA"/>
</dbReference>
<evidence type="ECO:0000256" key="1">
    <source>
        <dbReference type="ARBA" id="ARBA00004141"/>
    </source>
</evidence>
<feature type="transmembrane region" description="Helical" evidence="7">
    <location>
        <begin position="268"/>
        <end position="287"/>
    </location>
</feature>
<keyword evidence="5 7" id="KW-0472">Membrane</keyword>
<dbReference type="GO" id="GO:0015995">
    <property type="term" value="P:chlorophyll biosynthetic process"/>
    <property type="evidence" value="ECO:0007669"/>
    <property type="project" value="UniProtKB-KW"/>
</dbReference>
<dbReference type="HOGENOM" id="CLU_042598_1_0_6"/>
<dbReference type="NCBIfam" id="TIGR01476">
    <property type="entry name" value="chlor_syn_BchG"/>
    <property type="match status" value="1"/>
</dbReference>
<dbReference type="PATRIC" id="fig|765912.4.peg.893"/>
<dbReference type="Gene3D" id="1.20.120.1780">
    <property type="entry name" value="UbiA prenyltransferase"/>
    <property type="match status" value="1"/>
</dbReference>
<dbReference type="CDD" id="cd13958">
    <property type="entry name" value="PT_UbiA_chlorophyll"/>
    <property type="match status" value="1"/>
</dbReference>
<comment type="subcellular location">
    <subcellularLocation>
        <location evidence="1">Membrane</location>
        <topology evidence="1">Multi-pass membrane protein</topology>
    </subcellularLocation>
</comment>
<dbReference type="Gene3D" id="1.10.357.140">
    <property type="entry name" value="UbiA prenyltransferase"/>
    <property type="match status" value="1"/>
</dbReference>
<dbReference type="Proteomes" id="UP000010816">
    <property type="component" value="Chromosome"/>
</dbReference>
<dbReference type="PANTHER" id="PTHR42723">
    <property type="entry name" value="CHLOROPHYLL SYNTHASE"/>
    <property type="match status" value="1"/>
</dbReference>
<keyword evidence="9" id="KW-1185">Reference proteome</keyword>
<organism evidence="8 9">
    <name type="scientific">Thioflavicoccus mobilis 8321</name>
    <dbReference type="NCBI Taxonomy" id="765912"/>
    <lineage>
        <taxon>Bacteria</taxon>
        <taxon>Pseudomonadati</taxon>
        <taxon>Pseudomonadota</taxon>
        <taxon>Gammaproteobacteria</taxon>
        <taxon>Chromatiales</taxon>
        <taxon>Chromatiaceae</taxon>
        <taxon>Thioflavicoccus</taxon>
    </lineage>
</organism>
<keyword evidence="6" id="KW-0149">Chlorophyll biosynthesis</keyword>
<evidence type="ECO:0000313" key="9">
    <source>
        <dbReference type="Proteomes" id="UP000010816"/>
    </source>
</evidence>
<feature type="transmembrane region" description="Helical" evidence="7">
    <location>
        <begin position="145"/>
        <end position="178"/>
    </location>
</feature>